<accession>A0AAD8LP98</accession>
<feature type="transmembrane region" description="Helical" evidence="2">
    <location>
        <begin position="72"/>
        <end position="89"/>
    </location>
</feature>
<gene>
    <name evidence="3" type="ORF">BgAZ_200440</name>
</gene>
<keyword evidence="2" id="KW-0812">Transmembrane</keyword>
<keyword evidence="2" id="KW-1133">Transmembrane helix</keyword>
<evidence type="ECO:0000256" key="1">
    <source>
        <dbReference type="SAM" id="MobiDB-lite"/>
    </source>
</evidence>
<feature type="region of interest" description="Disordered" evidence="1">
    <location>
        <begin position="124"/>
        <end position="156"/>
    </location>
</feature>
<evidence type="ECO:0000313" key="4">
    <source>
        <dbReference type="Proteomes" id="UP001230268"/>
    </source>
</evidence>
<organism evidence="3 4">
    <name type="scientific">Babesia gibsoni</name>
    <dbReference type="NCBI Taxonomy" id="33632"/>
    <lineage>
        <taxon>Eukaryota</taxon>
        <taxon>Sar</taxon>
        <taxon>Alveolata</taxon>
        <taxon>Apicomplexa</taxon>
        <taxon>Aconoidasida</taxon>
        <taxon>Piroplasmida</taxon>
        <taxon>Babesiidae</taxon>
        <taxon>Babesia</taxon>
    </lineage>
</organism>
<feature type="compositionally biased region" description="Basic and acidic residues" evidence="1">
    <location>
        <begin position="126"/>
        <end position="142"/>
    </location>
</feature>
<name>A0AAD8LP98_BABGI</name>
<comment type="caution">
    <text evidence="3">The sequence shown here is derived from an EMBL/GenBank/DDBJ whole genome shotgun (WGS) entry which is preliminary data.</text>
</comment>
<proteinExistence type="predicted"/>
<dbReference type="EMBL" id="JAVEPI010000002">
    <property type="protein sequence ID" value="KAK1443168.1"/>
    <property type="molecule type" value="Genomic_DNA"/>
</dbReference>
<keyword evidence="4" id="KW-1185">Reference proteome</keyword>
<reference evidence="3" key="1">
    <citation type="submission" date="2023-08" db="EMBL/GenBank/DDBJ databases">
        <title>Draft sequence of the Babesia gibsoni genome.</title>
        <authorList>
            <person name="Yamagishi J.Y."/>
            <person name="Xuan X.X."/>
        </authorList>
    </citation>
    <scope>NUCLEOTIDE SEQUENCE</scope>
    <source>
        <strain evidence="3">Azabu</strain>
    </source>
</reference>
<sequence length="1480" mass="169749">MADDGCCILYDAGKSDDPYVSAVAAHGDVVVTGTWHGDLYLSIGERREFINSYHSCIVNIELKRCAEKELDGFIYVVCVTGIGYIYVHLVCINNISASRTIYKFRTGQEIVGIALHPQFVLKHPKKEPQTPERFVSSDEDHSATSSPSLEGEQDVHLKLTTTSNKRRKTYDLRKVLSHRQHHRKCATDIEYGCSSFVVALAKGFLYMIHLDKIDDEGPARACSLIHVFKQTNARTPISWSNDMLTVADCEGTQILMLDGFVPVAFMPHEPPISHENRQRDSWKPYTPLAELVDLDEFYNTSDESDVSEDESVYSAEDHVQGHTFDNRKHGTLGISQGNSYQRTRMPPEAQSSDPPDGDTMGSTIHSCMVGDRKLMNNQPKPVWRNKAVDVKMTHDANQRGHKGHISDLGVSLCWLNERQMMVGIKNKVRIIEITQSDAWKRDRLLKTKQQNGELQLLETGMYRNVTSRESSLPFISLKERKIERYLPLRGFVPCSLDLPGSYRIISILKRSGECQFTILAIANGNRGETKALDVKMAENAPLTRTTVVESNETIDGNIYFYGSRNKRDPLVFTMIDPCYDEFPLCDSFVQCIRAGDGKRSLKQLLLINLICSVAEHQIKVKSSHQILLNSFICLSCENMEQPKSASILKNHPKVGGIPESLKLVQRNTESFATESIDDIIHDVVKCFRCQELHEGLYMFIRGIMFSIEEATLQQHIEQLCYHKMHHYALEDVINHHEEASGWPQVEQYVRHIFKDGIHFMLACHSLNVRDVSYLTLMYIKACKEFISNEDIEEYIHEIVTLFAKYRRLNILLGYIAPLHLEGETDYYRFIRGMMKTYIVDELKVDMPFVMLRMAMTSDYSSHTIHHMITLLREYLVSLASLYDTKNYSHEEASVFKENEGSSLTSYNVLVDSKVEYTCPSTILCDKWKLLVRECDELNTDNLDLHMTDTLLVSGLPSDFELLNFYSDSGYDSLEGTRFMRYGPQVRAAILCISVLMARTDNIMRAFKFQVHAETPMAINTAKVLCDIHPEACGEVIDAIFKLYSTDPQKTNDMLADVLCNPIYVNRIFEKLKDEPKFLFIYLDMLHTECSLPKEYRIHYFRLLCSMKPLEVISFLKQACERLDEGSAMYKEFRGVILQSQRDQRSESAAVAYNQLLWIQKELYLAEAFLRWVDGKQWYHVYTTIMMAFRLDMAAQKGRVISHKNYVESMFNRLTAMVYRIFYGYGHDNVLKRIVNEVNLKFSLRGESSGLEVYLRYMQYNADLTMGLYTMNVMSMTRAADRVMDTLKRGIIVSVTDHHVPFTNSRMNDGHYYQTRYPQMIEGESGNVIMETNKGCYRTTGMPDSHMETENVCSLCHCSSVGFPCDSQESLDIIHLIYGRMQHAVKLLPYKLQDYTLYFFCGHVAHEQCQVRLINEAISLRALEQRKSYDAPRDGEVRACSANSININGSAGTKIVDKAMKSCLVCMRRMKELRRLHNRGH</sequence>
<evidence type="ECO:0000313" key="3">
    <source>
        <dbReference type="EMBL" id="KAK1443168.1"/>
    </source>
</evidence>
<keyword evidence="2" id="KW-0472">Membrane</keyword>
<dbReference type="Proteomes" id="UP001230268">
    <property type="component" value="Unassembled WGS sequence"/>
</dbReference>
<protein>
    <submittedName>
        <fullName evidence="3">Uncharacterized protein</fullName>
    </submittedName>
</protein>
<feature type="compositionally biased region" description="Polar residues" evidence="1">
    <location>
        <begin position="333"/>
        <end position="342"/>
    </location>
</feature>
<evidence type="ECO:0000256" key="2">
    <source>
        <dbReference type="SAM" id="Phobius"/>
    </source>
</evidence>
<feature type="region of interest" description="Disordered" evidence="1">
    <location>
        <begin position="321"/>
        <end position="358"/>
    </location>
</feature>